<keyword evidence="3" id="KW-1185">Reference proteome</keyword>
<name>A0AA48HRQ5_9ALTE</name>
<evidence type="ECO:0000313" key="3">
    <source>
        <dbReference type="Proteomes" id="UP001333710"/>
    </source>
</evidence>
<dbReference type="Pfam" id="PF04338">
    <property type="entry name" value="DUF481"/>
    <property type="match status" value="1"/>
</dbReference>
<dbReference type="RefSeq" id="WP_338292750.1">
    <property type="nucleotide sequence ID" value="NZ_AP027272.1"/>
</dbReference>
<gene>
    <name evidence="2" type="ORF">MACH26_22700</name>
</gene>
<evidence type="ECO:0000313" key="2">
    <source>
        <dbReference type="EMBL" id="BDX06749.1"/>
    </source>
</evidence>
<dbReference type="InterPro" id="IPR007433">
    <property type="entry name" value="DUF481"/>
</dbReference>
<dbReference type="EMBL" id="AP027272">
    <property type="protein sequence ID" value="BDX06749.1"/>
    <property type="molecule type" value="Genomic_DNA"/>
</dbReference>
<feature type="chain" id="PRO_5041313974" description="DUF481 domain-containing protein" evidence="1">
    <location>
        <begin position="19"/>
        <end position="244"/>
    </location>
</feature>
<dbReference type="Proteomes" id="UP001333710">
    <property type="component" value="Chromosome"/>
</dbReference>
<feature type="signal peptide" evidence="1">
    <location>
        <begin position="1"/>
        <end position="18"/>
    </location>
</feature>
<organism evidence="2 3">
    <name type="scientific">Planctobacterium marinum</name>
    <dbReference type="NCBI Taxonomy" id="1631968"/>
    <lineage>
        <taxon>Bacteria</taxon>
        <taxon>Pseudomonadati</taxon>
        <taxon>Pseudomonadota</taxon>
        <taxon>Gammaproteobacteria</taxon>
        <taxon>Alteromonadales</taxon>
        <taxon>Alteromonadaceae</taxon>
        <taxon>Planctobacterium</taxon>
    </lineage>
</organism>
<keyword evidence="1" id="KW-0732">Signal</keyword>
<proteinExistence type="predicted"/>
<sequence length="244" mass="27188">MKKLLLVAALSSCGFSYAEEQKDFTLDGELGLIFTTGNTETTSVKGRLSATHELTDWSNEYLIEGLYKEEEVENDLGEDERQTSAQRYFLSAQGNYKLENPQNRLFAFASYEDDRFTSFDYQATLAGGWNSVWFESPTQKFTYSVGPGYSFAEKTNGEDASGFIVRGAVNYSWKISDTANFKQIISTEVGSDNTKSKSETSVSAKLAEALSMKFSVILKHNTEVDDGVDNLDTETAATLVYTFF</sequence>
<evidence type="ECO:0000256" key="1">
    <source>
        <dbReference type="SAM" id="SignalP"/>
    </source>
</evidence>
<accession>A0AA48HRQ5</accession>
<reference evidence="2" key="1">
    <citation type="submission" date="2023-01" db="EMBL/GenBank/DDBJ databases">
        <title>Complete genome sequence of Planctobacterium marinum strain Dej080120_11.</title>
        <authorList>
            <person name="Ueki S."/>
            <person name="Maruyama F."/>
        </authorList>
    </citation>
    <scope>NUCLEOTIDE SEQUENCE</scope>
    <source>
        <strain evidence="2">Dej080120_11</strain>
    </source>
</reference>
<protein>
    <recommendedName>
        <fullName evidence="4">DUF481 domain-containing protein</fullName>
    </recommendedName>
</protein>
<dbReference type="AlphaFoldDB" id="A0AA48HRQ5"/>
<dbReference type="KEGG" id="pmaw:MACH26_22700"/>
<evidence type="ECO:0008006" key="4">
    <source>
        <dbReference type="Google" id="ProtNLM"/>
    </source>
</evidence>